<evidence type="ECO:0000313" key="2">
    <source>
        <dbReference type="EMBL" id="QHT23664.1"/>
    </source>
</evidence>
<name>A0A6C0E3P0_9ZZZZ</name>
<protein>
    <submittedName>
        <fullName evidence="2">Uncharacterized protein</fullName>
    </submittedName>
</protein>
<accession>A0A6C0E3P0</accession>
<reference evidence="2" key="1">
    <citation type="journal article" date="2020" name="Nature">
        <title>Giant virus diversity and host interactions through global metagenomics.</title>
        <authorList>
            <person name="Schulz F."/>
            <person name="Roux S."/>
            <person name="Paez-Espino D."/>
            <person name="Jungbluth S."/>
            <person name="Walsh D.A."/>
            <person name="Denef V.J."/>
            <person name="McMahon K.D."/>
            <person name="Konstantinidis K.T."/>
            <person name="Eloe-Fadrosh E.A."/>
            <person name="Kyrpides N.C."/>
            <person name="Woyke T."/>
        </authorList>
    </citation>
    <scope>NUCLEOTIDE SEQUENCE</scope>
    <source>
        <strain evidence="2">GVMAG-M-3300023179-116</strain>
    </source>
</reference>
<organism evidence="2">
    <name type="scientific">viral metagenome</name>
    <dbReference type="NCBI Taxonomy" id="1070528"/>
    <lineage>
        <taxon>unclassified sequences</taxon>
        <taxon>metagenomes</taxon>
        <taxon>organismal metagenomes</taxon>
    </lineage>
</organism>
<feature type="transmembrane region" description="Helical" evidence="1">
    <location>
        <begin position="6"/>
        <end position="23"/>
    </location>
</feature>
<sequence>MAVSLFDILVVMMGLLVVVKYFTSTNNKKTYIENPLVTKKNNKYIKKYNDGDKIILYYDVCDDNCMMEFNYNVKYDILHDYNQTQTNENEIEVIYI</sequence>
<evidence type="ECO:0000256" key="1">
    <source>
        <dbReference type="SAM" id="Phobius"/>
    </source>
</evidence>
<keyword evidence="1" id="KW-0812">Transmembrane</keyword>
<proteinExistence type="predicted"/>
<keyword evidence="1" id="KW-0472">Membrane</keyword>
<dbReference type="AlphaFoldDB" id="A0A6C0E3P0"/>
<dbReference type="EMBL" id="MN739734">
    <property type="protein sequence ID" value="QHT23664.1"/>
    <property type="molecule type" value="Genomic_DNA"/>
</dbReference>
<keyword evidence="1" id="KW-1133">Transmembrane helix</keyword>